<dbReference type="EC" id="5.1.1.1" evidence="4"/>
<evidence type="ECO:0000313" key="8">
    <source>
        <dbReference type="EMBL" id="SEK98110.1"/>
    </source>
</evidence>
<dbReference type="SUPFAM" id="SSF51419">
    <property type="entry name" value="PLP-binding barrel"/>
    <property type="match status" value="1"/>
</dbReference>
<comment type="similarity">
    <text evidence="4">Belongs to the alanine racemase family.</text>
</comment>
<feature type="active site" description="Proton acceptor; specific for L-alanine" evidence="4">
    <location>
        <position position="272"/>
    </location>
</feature>
<comment type="pathway">
    <text evidence="4">Amino-acid biosynthesis; D-alanine biosynthesis; D-alanine from L-alanine: step 1/1.</text>
</comment>
<dbReference type="GO" id="GO:0008784">
    <property type="term" value="F:alanine racemase activity"/>
    <property type="evidence" value="ECO:0007669"/>
    <property type="project" value="UniProtKB-UniRule"/>
</dbReference>
<evidence type="ECO:0000256" key="4">
    <source>
        <dbReference type="HAMAP-Rule" id="MF_01201"/>
    </source>
</evidence>
<dbReference type="SMART" id="SM01005">
    <property type="entry name" value="Ala_racemase_C"/>
    <property type="match status" value="1"/>
</dbReference>
<dbReference type="Proteomes" id="UP000182321">
    <property type="component" value="Unassembled WGS sequence"/>
</dbReference>
<feature type="active site" description="Proton acceptor; specific for D-alanine" evidence="4">
    <location>
        <position position="39"/>
    </location>
</feature>
<evidence type="ECO:0000256" key="2">
    <source>
        <dbReference type="ARBA" id="ARBA00022898"/>
    </source>
</evidence>
<dbReference type="InterPro" id="IPR011079">
    <property type="entry name" value="Ala_racemase_C"/>
</dbReference>
<dbReference type="FunFam" id="3.20.20.10:FF:000002">
    <property type="entry name" value="Alanine racemase"/>
    <property type="match status" value="1"/>
</dbReference>
<accession>A0A1H7LGW7</accession>
<organism evidence="8 9">
    <name type="scientific">Pseudobutyrivibrio ruminis</name>
    <dbReference type="NCBI Taxonomy" id="46206"/>
    <lineage>
        <taxon>Bacteria</taxon>
        <taxon>Bacillati</taxon>
        <taxon>Bacillota</taxon>
        <taxon>Clostridia</taxon>
        <taxon>Lachnospirales</taxon>
        <taxon>Lachnospiraceae</taxon>
        <taxon>Pseudobutyrivibrio</taxon>
    </lineage>
</organism>
<dbReference type="InterPro" id="IPR020622">
    <property type="entry name" value="Ala_racemase_pyridoxalP-BS"/>
</dbReference>
<keyword evidence="3 4" id="KW-0413">Isomerase</keyword>
<dbReference type="CDD" id="cd00430">
    <property type="entry name" value="PLPDE_III_AR"/>
    <property type="match status" value="1"/>
</dbReference>
<name>A0A1H7LGW7_9FIRM</name>
<feature type="modified residue" description="N6-(pyridoxal phosphate)lysine" evidence="4 5">
    <location>
        <position position="39"/>
    </location>
</feature>
<feature type="binding site" evidence="4 6">
    <location>
        <position position="137"/>
    </location>
    <ligand>
        <name>substrate</name>
    </ligand>
</feature>
<dbReference type="SUPFAM" id="SSF50621">
    <property type="entry name" value="Alanine racemase C-terminal domain-like"/>
    <property type="match status" value="1"/>
</dbReference>
<evidence type="ECO:0000259" key="7">
    <source>
        <dbReference type="SMART" id="SM01005"/>
    </source>
</evidence>
<dbReference type="HAMAP" id="MF_01201">
    <property type="entry name" value="Ala_racemase"/>
    <property type="match status" value="1"/>
</dbReference>
<keyword evidence="9" id="KW-1185">Reference proteome</keyword>
<dbReference type="InterPro" id="IPR001608">
    <property type="entry name" value="Ala_racemase_N"/>
</dbReference>
<comment type="cofactor">
    <cofactor evidence="1 4 5">
        <name>pyridoxal 5'-phosphate</name>
        <dbReference type="ChEBI" id="CHEBI:597326"/>
    </cofactor>
</comment>
<dbReference type="Gene3D" id="2.40.37.10">
    <property type="entry name" value="Lyase, Ornithine Decarboxylase, Chain A, domain 1"/>
    <property type="match status" value="1"/>
</dbReference>
<dbReference type="InterPro" id="IPR009006">
    <property type="entry name" value="Ala_racemase/Decarboxylase_C"/>
</dbReference>
<comment type="catalytic activity">
    <reaction evidence="4">
        <text>L-alanine = D-alanine</text>
        <dbReference type="Rhea" id="RHEA:20249"/>
        <dbReference type="ChEBI" id="CHEBI:57416"/>
        <dbReference type="ChEBI" id="CHEBI:57972"/>
        <dbReference type="EC" id="5.1.1.1"/>
    </reaction>
</comment>
<feature type="binding site" evidence="4 6">
    <location>
        <position position="320"/>
    </location>
    <ligand>
        <name>substrate</name>
    </ligand>
</feature>
<dbReference type="PRINTS" id="PR00992">
    <property type="entry name" value="ALARACEMASE"/>
</dbReference>
<dbReference type="GO" id="GO:0005829">
    <property type="term" value="C:cytosol"/>
    <property type="evidence" value="ECO:0007669"/>
    <property type="project" value="TreeGrafter"/>
</dbReference>
<evidence type="ECO:0000313" key="9">
    <source>
        <dbReference type="Proteomes" id="UP000182321"/>
    </source>
</evidence>
<evidence type="ECO:0000256" key="3">
    <source>
        <dbReference type="ARBA" id="ARBA00023235"/>
    </source>
</evidence>
<dbReference type="RefSeq" id="WP_074792004.1">
    <property type="nucleotide sequence ID" value="NZ_FNZX01000016.1"/>
</dbReference>
<dbReference type="Gene3D" id="3.20.20.10">
    <property type="entry name" value="Alanine racemase"/>
    <property type="match status" value="1"/>
</dbReference>
<proteinExistence type="inferred from homology"/>
<gene>
    <name evidence="8" type="ORF">SAMN02910377_02355</name>
</gene>
<dbReference type="UniPathway" id="UPA00042">
    <property type="reaction ID" value="UER00497"/>
</dbReference>
<dbReference type="GO" id="GO:0030170">
    <property type="term" value="F:pyridoxal phosphate binding"/>
    <property type="evidence" value="ECO:0007669"/>
    <property type="project" value="UniProtKB-UniRule"/>
</dbReference>
<dbReference type="GO" id="GO:0030632">
    <property type="term" value="P:D-alanine biosynthetic process"/>
    <property type="evidence" value="ECO:0007669"/>
    <property type="project" value="UniProtKB-UniRule"/>
</dbReference>
<evidence type="ECO:0000256" key="1">
    <source>
        <dbReference type="ARBA" id="ARBA00001933"/>
    </source>
</evidence>
<evidence type="ECO:0000256" key="5">
    <source>
        <dbReference type="PIRSR" id="PIRSR600821-50"/>
    </source>
</evidence>
<dbReference type="NCBIfam" id="TIGR00492">
    <property type="entry name" value="alr"/>
    <property type="match status" value="1"/>
</dbReference>
<dbReference type="InterPro" id="IPR000821">
    <property type="entry name" value="Ala_racemase"/>
</dbReference>
<reference evidence="9" key="1">
    <citation type="submission" date="2016-10" db="EMBL/GenBank/DDBJ databases">
        <authorList>
            <person name="Varghese N."/>
        </authorList>
    </citation>
    <scope>NUCLEOTIDE SEQUENCE [LARGE SCALE GENOMIC DNA]</scope>
    <source>
        <strain evidence="9">ACV-9</strain>
    </source>
</reference>
<keyword evidence="2 4" id="KW-0663">Pyridoxal phosphate</keyword>
<feature type="domain" description="Alanine racemase C-terminal" evidence="7">
    <location>
        <begin position="251"/>
        <end position="375"/>
    </location>
</feature>
<dbReference type="PROSITE" id="PS00395">
    <property type="entry name" value="ALANINE_RACEMASE"/>
    <property type="match status" value="1"/>
</dbReference>
<dbReference type="PANTHER" id="PTHR30511:SF0">
    <property type="entry name" value="ALANINE RACEMASE, CATABOLIC-RELATED"/>
    <property type="match status" value="1"/>
</dbReference>
<comment type="function">
    <text evidence="4">Catalyzes the interconversion of L-alanine and D-alanine. May also act on other amino acids.</text>
</comment>
<evidence type="ECO:0000256" key="6">
    <source>
        <dbReference type="PIRSR" id="PIRSR600821-52"/>
    </source>
</evidence>
<dbReference type="EMBL" id="FNZX01000016">
    <property type="protein sequence ID" value="SEK98110.1"/>
    <property type="molecule type" value="Genomic_DNA"/>
</dbReference>
<dbReference type="PANTHER" id="PTHR30511">
    <property type="entry name" value="ALANINE RACEMASE"/>
    <property type="match status" value="1"/>
</dbReference>
<dbReference type="InterPro" id="IPR029066">
    <property type="entry name" value="PLP-binding_barrel"/>
</dbReference>
<protein>
    <recommendedName>
        <fullName evidence="4">Alanine racemase</fullName>
        <ecNumber evidence="4">5.1.1.1</ecNumber>
    </recommendedName>
</protein>
<dbReference type="Pfam" id="PF01168">
    <property type="entry name" value="Ala_racemase_N"/>
    <property type="match status" value="1"/>
</dbReference>
<dbReference type="Pfam" id="PF00842">
    <property type="entry name" value="Ala_racemase_C"/>
    <property type="match status" value="1"/>
</dbReference>
<dbReference type="AlphaFoldDB" id="A0A1H7LGW7"/>
<sequence>MESTLRRTWAEVNLDAIAYNYTKIREKIGSDVKFLGVVKADAYGHGSIQVSQLLEELGADYLAVSSADEALELRVNGIKMPILILGHTPKEQVPRLIEYGITQAITCKAKADEYSAEAVKAGGVLKVHIKVDTGMSRLGYLCDNGYFDTGVSGIVEACKMPGLEAEGIFTHFAEADEFGQANDDYTKHQFELFTRVISAVEEQLNHKFKIRHCANTGAVARFPETYLDMVRPGLLLYGYGEFAHQMGLRPAMTMKTTVSTIKIYPEGTAVSYGGMFVTDKPTRIGVLPYGYADGFLRSLSNKCSLYTKEGPAKLRGKICMDMCMIDITDMPTVDVGSEVEIFGEKNSIDDLAACAGTIPYELTCAVSKRVPRVYYRNGEVVDRELMLRM</sequence>